<feature type="compositionally biased region" description="Low complexity" evidence="1">
    <location>
        <begin position="71"/>
        <end position="83"/>
    </location>
</feature>
<proteinExistence type="predicted"/>
<dbReference type="Proteomes" id="UP001500305">
    <property type="component" value="Unassembled WGS sequence"/>
</dbReference>
<protein>
    <recommendedName>
        <fullName evidence="2">Integrase catalytic domain-containing protein</fullName>
    </recommendedName>
</protein>
<reference evidence="3 4" key="1">
    <citation type="journal article" date="2019" name="Int. J. Syst. Evol. Microbiol.">
        <title>The Global Catalogue of Microorganisms (GCM) 10K type strain sequencing project: providing services to taxonomists for standard genome sequencing and annotation.</title>
        <authorList>
            <consortium name="The Broad Institute Genomics Platform"/>
            <consortium name="The Broad Institute Genome Sequencing Center for Infectious Disease"/>
            <person name="Wu L."/>
            <person name="Ma J."/>
        </authorList>
    </citation>
    <scope>NUCLEOTIDE SEQUENCE [LARGE SCALE GENOMIC DNA]</scope>
    <source>
        <strain evidence="3 4">JCM 7356</strain>
    </source>
</reference>
<dbReference type="InterPro" id="IPR036397">
    <property type="entry name" value="RNaseH_sf"/>
</dbReference>
<comment type="caution">
    <text evidence="3">The sequence shown here is derived from an EMBL/GenBank/DDBJ whole genome shotgun (WGS) entry which is preliminary data.</text>
</comment>
<dbReference type="InterPro" id="IPR047655">
    <property type="entry name" value="Transpos_IS630-like"/>
</dbReference>
<accession>A0ABN3F2F3</accession>
<evidence type="ECO:0000256" key="1">
    <source>
        <dbReference type="SAM" id="MobiDB-lite"/>
    </source>
</evidence>
<dbReference type="InterPro" id="IPR001584">
    <property type="entry name" value="Integrase_cat-core"/>
</dbReference>
<dbReference type="PROSITE" id="PS50994">
    <property type="entry name" value="INTEGRASE"/>
    <property type="match status" value="1"/>
</dbReference>
<gene>
    <name evidence="3" type="ORF">GCM10010430_79200</name>
</gene>
<feature type="region of interest" description="Disordered" evidence="1">
    <location>
        <begin position="51"/>
        <end position="109"/>
    </location>
</feature>
<keyword evidence="4" id="KW-1185">Reference proteome</keyword>
<evidence type="ECO:0000313" key="3">
    <source>
        <dbReference type="EMBL" id="GAA2281279.1"/>
    </source>
</evidence>
<feature type="domain" description="Integrase catalytic" evidence="2">
    <location>
        <begin position="190"/>
        <end position="346"/>
    </location>
</feature>
<sequence>MVLEAKARERLVRTVASAKSEVRAVLRARIVLAAADGLANGAIARELDQREHGAQVAGAVRRPGPGRPAGRRTLGPAAGLRARGSGGDRGHRHERAAPSGVDLVAPGHRPAGGRHVLRAGLRLPGWPDPGRSGPEAAQGPWLADPAGHPDFWQRAAEVCALYLDPPEGAVVLSIDEKTAIAARSRRHPGRPARPGEPVRQEFEYRRHGTVSLVTALDVRTGEVLTEVIARNDAVTFTAFLDQLDRAIAPGREIHVVLDNGSSHTAKHTKAWLAAHPRWHVRWTPPHASWLNQVELFFSALTRRVVRHGDFSSRDDLIEKLDAYVIGHNETAKPYRWTYEGTPLKAA</sequence>
<dbReference type="InterPro" id="IPR012337">
    <property type="entry name" value="RNaseH-like_sf"/>
</dbReference>
<dbReference type="NCBIfam" id="NF033545">
    <property type="entry name" value="transpos_IS630"/>
    <property type="match status" value="1"/>
</dbReference>
<organism evidence="3 4">
    <name type="scientific">Kitasatospora cystarginea</name>
    <dbReference type="NCBI Taxonomy" id="58350"/>
    <lineage>
        <taxon>Bacteria</taxon>
        <taxon>Bacillati</taxon>
        <taxon>Actinomycetota</taxon>
        <taxon>Actinomycetes</taxon>
        <taxon>Kitasatosporales</taxon>
        <taxon>Streptomycetaceae</taxon>
        <taxon>Kitasatospora</taxon>
    </lineage>
</organism>
<evidence type="ECO:0000259" key="2">
    <source>
        <dbReference type="PROSITE" id="PS50994"/>
    </source>
</evidence>
<dbReference type="Pfam" id="PF13358">
    <property type="entry name" value="DDE_3"/>
    <property type="match status" value="1"/>
</dbReference>
<dbReference type="Gene3D" id="3.30.420.10">
    <property type="entry name" value="Ribonuclease H-like superfamily/Ribonuclease H"/>
    <property type="match status" value="1"/>
</dbReference>
<dbReference type="InterPro" id="IPR038717">
    <property type="entry name" value="Tc1-like_DDE_dom"/>
</dbReference>
<dbReference type="SUPFAM" id="SSF53098">
    <property type="entry name" value="Ribonuclease H-like"/>
    <property type="match status" value="1"/>
</dbReference>
<name>A0ABN3F2F3_9ACTN</name>
<evidence type="ECO:0000313" key="4">
    <source>
        <dbReference type="Proteomes" id="UP001500305"/>
    </source>
</evidence>
<dbReference type="EMBL" id="BAAATR010000085">
    <property type="protein sequence ID" value="GAA2281279.1"/>
    <property type="molecule type" value="Genomic_DNA"/>
</dbReference>